<evidence type="ECO:0000313" key="3">
    <source>
        <dbReference type="Proteomes" id="UP000007383"/>
    </source>
</evidence>
<organism evidence="2 3">
    <name type="scientific">Spirochaeta africana (strain ATCC 700263 / DSM 8902 / Z-7692)</name>
    <dbReference type="NCBI Taxonomy" id="889378"/>
    <lineage>
        <taxon>Bacteria</taxon>
        <taxon>Pseudomonadati</taxon>
        <taxon>Spirochaetota</taxon>
        <taxon>Spirochaetia</taxon>
        <taxon>Spirochaetales</taxon>
        <taxon>Spirochaetaceae</taxon>
        <taxon>Spirochaeta</taxon>
    </lineage>
</organism>
<keyword evidence="1" id="KW-0732">Signal</keyword>
<feature type="chain" id="PRO_5003623357" description="Peptidase C-terminal archaeal/bacterial domain-containing protein" evidence="1">
    <location>
        <begin position="22"/>
        <end position="157"/>
    </location>
</feature>
<evidence type="ECO:0000256" key="1">
    <source>
        <dbReference type="SAM" id="SignalP"/>
    </source>
</evidence>
<dbReference type="Proteomes" id="UP000007383">
    <property type="component" value="Chromosome"/>
</dbReference>
<dbReference type="AlphaFoldDB" id="H9UGV9"/>
<gene>
    <name evidence="2" type="ordered locus">Spiaf_0652</name>
</gene>
<dbReference type="RefSeq" id="WP_014454749.1">
    <property type="nucleotide sequence ID" value="NC_017098.1"/>
</dbReference>
<name>H9UGV9_SPIAZ</name>
<dbReference type="EMBL" id="CP003282">
    <property type="protein sequence ID" value="AFG36752.1"/>
    <property type="molecule type" value="Genomic_DNA"/>
</dbReference>
<dbReference type="STRING" id="889378.Spiaf_0652"/>
<dbReference type="HOGENOM" id="CLU_1676742_0_0_12"/>
<dbReference type="PATRIC" id="fig|889378.3.peg.662"/>
<reference evidence="3" key="1">
    <citation type="journal article" date="2013" name="Stand. Genomic Sci.">
        <title>Complete genome sequence of the halophilic bacterium Spirochaeta africana type strain (Z-7692(T)) from the alkaline Lake Magadi in the East African Rift.</title>
        <authorList>
            <person name="Liolos K."/>
            <person name="Abt B."/>
            <person name="Scheuner C."/>
            <person name="Teshima H."/>
            <person name="Held B."/>
            <person name="Lapidus A."/>
            <person name="Nolan M."/>
            <person name="Lucas S."/>
            <person name="Deshpande S."/>
            <person name="Cheng J.F."/>
            <person name="Tapia R."/>
            <person name="Goodwin L.A."/>
            <person name="Pitluck S."/>
            <person name="Pagani I."/>
            <person name="Ivanova N."/>
            <person name="Mavromatis K."/>
            <person name="Mikhailova N."/>
            <person name="Huntemann M."/>
            <person name="Pati A."/>
            <person name="Chen A."/>
            <person name="Palaniappan K."/>
            <person name="Land M."/>
            <person name="Rohde M."/>
            <person name="Tindall B.J."/>
            <person name="Detter J.C."/>
            <person name="Goker M."/>
            <person name="Bristow J."/>
            <person name="Eisen J.A."/>
            <person name="Markowitz V."/>
            <person name="Hugenholtz P."/>
            <person name="Woyke T."/>
            <person name="Klenk H.P."/>
            <person name="Kyrpides N.C."/>
        </authorList>
    </citation>
    <scope>NUCLEOTIDE SEQUENCE</scope>
    <source>
        <strain evidence="3">ATCC 700263 / DSM 8902 / Z-7692</strain>
    </source>
</reference>
<protein>
    <recommendedName>
        <fullName evidence="4">Peptidase C-terminal archaeal/bacterial domain-containing protein</fullName>
    </recommendedName>
</protein>
<keyword evidence="3" id="KW-1185">Reference proteome</keyword>
<evidence type="ECO:0000313" key="2">
    <source>
        <dbReference type="EMBL" id="AFG36752.1"/>
    </source>
</evidence>
<dbReference type="OrthoDB" id="5973611at2"/>
<feature type="signal peptide" evidence="1">
    <location>
        <begin position="1"/>
        <end position="21"/>
    </location>
</feature>
<proteinExistence type="predicted"/>
<sequence>MNRTLTMLLIALAGSSLSIYAQVPEPHEAARTYRLEAGFNPDPLTMEYTAGGSIASQVPGLGDFGYITELPLLILEYHSDGMFPLHIYLHGDEQSSIIMYDPAGRWYASGPLYGQNPGILLDEPLSGEYLLWFGSYRRAADLAVTLFISEFRTPRYE</sequence>
<accession>H9UGV9</accession>
<dbReference type="KEGG" id="sfc:Spiaf_0652"/>
<evidence type="ECO:0008006" key="4">
    <source>
        <dbReference type="Google" id="ProtNLM"/>
    </source>
</evidence>